<keyword evidence="2" id="KW-1185">Reference proteome</keyword>
<evidence type="ECO:0000313" key="2">
    <source>
        <dbReference type="Proteomes" id="UP001054252"/>
    </source>
</evidence>
<reference evidence="1 2" key="1">
    <citation type="journal article" date="2021" name="Commun. Biol.">
        <title>The genome of Shorea leprosula (Dipterocarpaceae) highlights the ecological relevance of drought in aseasonal tropical rainforests.</title>
        <authorList>
            <person name="Ng K.K.S."/>
            <person name="Kobayashi M.J."/>
            <person name="Fawcett J.A."/>
            <person name="Hatakeyama M."/>
            <person name="Paape T."/>
            <person name="Ng C.H."/>
            <person name="Ang C.C."/>
            <person name="Tnah L.H."/>
            <person name="Lee C.T."/>
            <person name="Nishiyama T."/>
            <person name="Sese J."/>
            <person name="O'Brien M.J."/>
            <person name="Copetti D."/>
            <person name="Mohd Noor M.I."/>
            <person name="Ong R.C."/>
            <person name="Putra M."/>
            <person name="Sireger I.Z."/>
            <person name="Indrioko S."/>
            <person name="Kosugi Y."/>
            <person name="Izuno A."/>
            <person name="Isagi Y."/>
            <person name="Lee S.L."/>
            <person name="Shimizu K.K."/>
        </authorList>
    </citation>
    <scope>NUCLEOTIDE SEQUENCE [LARGE SCALE GENOMIC DNA]</scope>
    <source>
        <strain evidence="1">214</strain>
    </source>
</reference>
<sequence length="59" mass="6560">MILLVNSVKAISRCLVVLSNLDLGFLSFVSDLLSDLRVSAFSEFWSVFSHSPLLFGRVL</sequence>
<evidence type="ECO:0000313" key="1">
    <source>
        <dbReference type="EMBL" id="GKV19420.1"/>
    </source>
</evidence>
<dbReference type="Proteomes" id="UP001054252">
    <property type="component" value="Unassembled WGS sequence"/>
</dbReference>
<proteinExistence type="predicted"/>
<name>A0AAV5K902_9ROSI</name>
<dbReference type="EMBL" id="BPVZ01000052">
    <property type="protein sequence ID" value="GKV19420.1"/>
    <property type="molecule type" value="Genomic_DNA"/>
</dbReference>
<dbReference type="AlphaFoldDB" id="A0AAV5K902"/>
<gene>
    <name evidence="1" type="ORF">SLEP1_g29681</name>
</gene>
<organism evidence="1 2">
    <name type="scientific">Rubroshorea leprosula</name>
    <dbReference type="NCBI Taxonomy" id="152421"/>
    <lineage>
        <taxon>Eukaryota</taxon>
        <taxon>Viridiplantae</taxon>
        <taxon>Streptophyta</taxon>
        <taxon>Embryophyta</taxon>
        <taxon>Tracheophyta</taxon>
        <taxon>Spermatophyta</taxon>
        <taxon>Magnoliopsida</taxon>
        <taxon>eudicotyledons</taxon>
        <taxon>Gunneridae</taxon>
        <taxon>Pentapetalae</taxon>
        <taxon>rosids</taxon>
        <taxon>malvids</taxon>
        <taxon>Malvales</taxon>
        <taxon>Dipterocarpaceae</taxon>
        <taxon>Rubroshorea</taxon>
    </lineage>
</organism>
<protein>
    <submittedName>
        <fullName evidence="1">Uncharacterized protein</fullName>
    </submittedName>
</protein>
<comment type="caution">
    <text evidence="1">The sequence shown here is derived from an EMBL/GenBank/DDBJ whole genome shotgun (WGS) entry which is preliminary data.</text>
</comment>
<accession>A0AAV5K902</accession>